<accession>A0ACC1UA77</accession>
<dbReference type="EMBL" id="MU794987">
    <property type="protein sequence ID" value="KAJ3813645.1"/>
    <property type="molecule type" value="Genomic_DNA"/>
</dbReference>
<feature type="non-terminal residue" evidence="1">
    <location>
        <position position="1"/>
    </location>
</feature>
<evidence type="ECO:0000313" key="1">
    <source>
        <dbReference type="EMBL" id="KAJ3813645.1"/>
    </source>
</evidence>
<gene>
    <name evidence="1" type="ORF">F5876DRAFT_5396</name>
</gene>
<proteinExistence type="predicted"/>
<keyword evidence="2" id="KW-1185">Reference proteome</keyword>
<name>A0ACC1UA77_9AGAR</name>
<organism evidence="1 2">
    <name type="scientific">Lentinula aff. lateritia</name>
    <dbReference type="NCBI Taxonomy" id="2804960"/>
    <lineage>
        <taxon>Eukaryota</taxon>
        <taxon>Fungi</taxon>
        <taxon>Dikarya</taxon>
        <taxon>Basidiomycota</taxon>
        <taxon>Agaricomycotina</taxon>
        <taxon>Agaricomycetes</taxon>
        <taxon>Agaricomycetidae</taxon>
        <taxon>Agaricales</taxon>
        <taxon>Marasmiineae</taxon>
        <taxon>Omphalotaceae</taxon>
        <taxon>Lentinula</taxon>
    </lineage>
</organism>
<dbReference type="Proteomes" id="UP001163835">
    <property type="component" value="Unassembled WGS sequence"/>
</dbReference>
<reference evidence="1" key="1">
    <citation type="submission" date="2022-09" db="EMBL/GenBank/DDBJ databases">
        <title>A Global Phylogenomic Analysis of the Shiitake Genus Lentinula.</title>
        <authorList>
            <consortium name="DOE Joint Genome Institute"/>
            <person name="Sierra-Patev S."/>
            <person name="Min B."/>
            <person name="Naranjo-Ortiz M."/>
            <person name="Looney B."/>
            <person name="Konkel Z."/>
            <person name="Slot J.C."/>
            <person name="Sakamoto Y."/>
            <person name="Steenwyk J.L."/>
            <person name="Rokas A."/>
            <person name="Carro J."/>
            <person name="Camarero S."/>
            <person name="Ferreira P."/>
            <person name="Molpeceres G."/>
            <person name="Ruiz-Duenas F.J."/>
            <person name="Serrano A."/>
            <person name="Henrissat B."/>
            <person name="Drula E."/>
            <person name="Hughes K.W."/>
            <person name="Mata J.L."/>
            <person name="Ishikawa N.K."/>
            <person name="Vargas-Isla R."/>
            <person name="Ushijima S."/>
            <person name="Smith C.A."/>
            <person name="Ahrendt S."/>
            <person name="Andreopoulos W."/>
            <person name="He G."/>
            <person name="Labutti K."/>
            <person name="Lipzen A."/>
            <person name="Ng V."/>
            <person name="Riley R."/>
            <person name="Sandor L."/>
            <person name="Barry K."/>
            <person name="Martinez A.T."/>
            <person name="Xiao Y."/>
            <person name="Gibbons J.G."/>
            <person name="Terashima K."/>
            <person name="Grigoriev I.V."/>
            <person name="Hibbett D.S."/>
        </authorList>
    </citation>
    <scope>NUCLEOTIDE SEQUENCE</scope>
    <source>
        <strain evidence="1">TMI1499</strain>
    </source>
</reference>
<protein>
    <submittedName>
        <fullName evidence="1">Uncharacterized protein</fullName>
    </submittedName>
</protein>
<comment type="caution">
    <text evidence="1">The sequence shown here is derived from an EMBL/GenBank/DDBJ whole genome shotgun (WGS) entry which is preliminary data.</text>
</comment>
<feature type="non-terminal residue" evidence="1">
    <location>
        <position position="87"/>
    </location>
</feature>
<sequence length="87" mass="10073">FRERRRRAAKLTQFFGVEYQDITASMPGRAVEPMHHISPSEKWEPVRVEPSVQVGVRTNTRRFWGGRGNLKEAEVGDVIPKLRELRA</sequence>
<evidence type="ECO:0000313" key="2">
    <source>
        <dbReference type="Proteomes" id="UP001163835"/>
    </source>
</evidence>